<proteinExistence type="predicted"/>
<name>A4V717_PSEFS</name>
<feature type="transmembrane region" description="Helical" evidence="1">
    <location>
        <begin position="20"/>
        <end position="39"/>
    </location>
</feature>
<organism evidence="2 3">
    <name type="scientific">Pseudomonas fluorescens (strain SBW25)</name>
    <dbReference type="NCBI Taxonomy" id="216595"/>
    <lineage>
        <taxon>Bacteria</taxon>
        <taxon>Pseudomonadati</taxon>
        <taxon>Pseudomonadota</taxon>
        <taxon>Gammaproteobacteria</taxon>
        <taxon>Pseudomonadales</taxon>
        <taxon>Pseudomonadaceae</taxon>
        <taxon>Pseudomonas</taxon>
    </lineage>
</organism>
<keyword evidence="1" id="KW-0472">Membrane</keyword>
<dbReference type="AlphaFoldDB" id="A4V717"/>
<sequence length="155" mass="16753">MKFLLGQFEVHESGLKHKLGVQFPFACRLMTTAAVGLLAQTTKSRRTCLWLVLATLGTTVASSLISDFEDSIMLGIAATVLLLVVNCLPWSFKIHGDTPVELLYLSDYFKPVLIALTVVVALASMGGGSDTWSAISSLLMVSTALLPLRKKLLRA</sequence>
<keyword evidence="1 2" id="KW-0812">Transmembrane</keyword>
<evidence type="ECO:0000256" key="1">
    <source>
        <dbReference type="SAM" id="Phobius"/>
    </source>
</evidence>
<accession>A4V717</accession>
<keyword evidence="2" id="KW-0614">Plasmid</keyword>
<geneLocation type="plasmid" evidence="2 3">
    <name>pQBR103</name>
</geneLocation>
<feature type="transmembrane region" description="Helical" evidence="1">
    <location>
        <begin position="72"/>
        <end position="90"/>
    </location>
</feature>
<gene>
    <name evidence="2" type="ordered locus">pQBR0296</name>
</gene>
<feature type="transmembrane region" description="Helical" evidence="1">
    <location>
        <begin position="48"/>
        <end position="66"/>
    </location>
</feature>
<dbReference type="Proteomes" id="UP000002332">
    <property type="component" value="Plasmid pQBR103"/>
</dbReference>
<evidence type="ECO:0000313" key="2">
    <source>
        <dbReference type="EMBL" id="CAM96328.1"/>
    </source>
</evidence>
<evidence type="ECO:0000313" key="3">
    <source>
        <dbReference type="Proteomes" id="UP000002332"/>
    </source>
</evidence>
<feature type="transmembrane region" description="Helical" evidence="1">
    <location>
        <begin position="102"/>
        <end position="125"/>
    </location>
</feature>
<dbReference type="EMBL" id="AM235768">
    <property type="protein sequence ID" value="CAM96328.1"/>
    <property type="molecule type" value="Genomic_DNA"/>
</dbReference>
<protein>
    <submittedName>
        <fullName evidence="2">Transmembrane protein</fullName>
    </submittedName>
</protein>
<keyword evidence="1" id="KW-1133">Transmembrane helix</keyword>
<feature type="transmembrane region" description="Helical" evidence="1">
    <location>
        <begin position="131"/>
        <end position="148"/>
    </location>
</feature>
<reference evidence="2 3" key="1">
    <citation type="journal article" date="2007" name="ISME J.">
        <title>Sequence-based analysis of pQBR103; a representative of a unique, transfer-proficient mega plasmid resident in the microbial community of sugar beet.</title>
        <authorList>
            <person name="Tett A."/>
            <person name="Spiers A.J."/>
            <person name="Crossman L.C."/>
            <person name="Ager D."/>
            <person name="Ciric L."/>
            <person name="Dow J.M."/>
            <person name="Fry J.C."/>
            <person name="Harris D."/>
            <person name="Lilley A."/>
            <person name="Oliver A."/>
            <person name="Parkhill J."/>
            <person name="Quail M.A."/>
            <person name="Rainey P.B."/>
            <person name="Saunders N.J."/>
            <person name="Seeger K."/>
            <person name="Snyder L.A.S."/>
            <person name="Squares R."/>
            <person name="Thomas C.M."/>
            <person name="Turner S.L."/>
            <person name="Zhang X.-X."/>
            <person name="Field D."/>
            <person name="Bailey M.J."/>
        </authorList>
    </citation>
    <scope>NUCLEOTIDE SEQUENCE [LARGE SCALE GENOMIC DNA]</scope>
    <source>
        <strain evidence="2 3">SBW25</strain>
    </source>
</reference>